<dbReference type="InterPro" id="IPR023393">
    <property type="entry name" value="START-like_dom_sf"/>
</dbReference>
<dbReference type="InterPro" id="IPR019587">
    <property type="entry name" value="Polyketide_cyclase/dehydratase"/>
</dbReference>
<reference evidence="1 2" key="1">
    <citation type="submission" date="2024-09" db="EMBL/GenBank/DDBJ databases">
        <authorList>
            <person name="Sun Q."/>
            <person name="Mori K."/>
        </authorList>
    </citation>
    <scope>NUCLEOTIDE SEQUENCE [LARGE SCALE GENOMIC DNA]</scope>
    <source>
        <strain evidence="1 2">NCAIM B.02604</strain>
    </source>
</reference>
<dbReference type="Proteomes" id="UP001589862">
    <property type="component" value="Unassembled WGS sequence"/>
</dbReference>
<dbReference type="EMBL" id="JBHLUB010000003">
    <property type="protein sequence ID" value="MFC0581414.1"/>
    <property type="molecule type" value="Genomic_DNA"/>
</dbReference>
<dbReference type="Pfam" id="PF10604">
    <property type="entry name" value="Polyketide_cyc2"/>
    <property type="match status" value="1"/>
</dbReference>
<evidence type="ECO:0000313" key="2">
    <source>
        <dbReference type="Proteomes" id="UP001589862"/>
    </source>
</evidence>
<protein>
    <submittedName>
        <fullName evidence="1">SRPBCC family protein</fullName>
    </submittedName>
</protein>
<evidence type="ECO:0000313" key="1">
    <source>
        <dbReference type="EMBL" id="MFC0581414.1"/>
    </source>
</evidence>
<comment type="caution">
    <text evidence="1">The sequence shown here is derived from an EMBL/GenBank/DDBJ whole genome shotgun (WGS) entry which is preliminary data.</text>
</comment>
<dbReference type="Gene3D" id="3.30.530.20">
    <property type="match status" value="1"/>
</dbReference>
<proteinExistence type="predicted"/>
<name>A0ABV6P8F3_9MICC</name>
<gene>
    <name evidence="1" type="ORF">ACFFFR_03275</name>
</gene>
<organism evidence="1 2">
    <name type="scientific">Micrococcoides hystricis</name>
    <dbReference type="NCBI Taxonomy" id="1572761"/>
    <lineage>
        <taxon>Bacteria</taxon>
        <taxon>Bacillati</taxon>
        <taxon>Actinomycetota</taxon>
        <taxon>Actinomycetes</taxon>
        <taxon>Micrococcales</taxon>
        <taxon>Micrococcaceae</taxon>
        <taxon>Micrococcoides</taxon>
    </lineage>
</organism>
<accession>A0ABV6P8F3</accession>
<dbReference type="RefSeq" id="WP_377458096.1">
    <property type="nucleotide sequence ID" value="NZ_JBHLUB010000003.1"/>
</dbReference>
<sequence>MNEQKIVSAERMIQAPADLIFELIADPAQQPRWDGNENLARAAGQQRVQHVGDVFAMTLTTGGVRENHVCEFIENQLIAWRPAEPGSEPIGHLWRWELEPAGADATLVRHSYDYSQLPANDERRQRRAAATGTEQLAGSLARLADLAETLAGSGR</sequence>
<keyword evidence="2" id="KW-1185">Reference proteome</keyword>
<dbReference type="SUPFAM" id="SSF55961">
    <property type="entry name" value="Bet v1-like"/>
    <property type="match status" value="1"/>
</dbReference>